<accession>A0A6J5GNQ7</accession>
<proteinExistence type="predicted"/>
<feature type="chain" id="PRO_5026704147" description="DUF4148 domain-containing protein" evidence="2">
    <location>
        <begin position="23"/>
        <end position="108"/>
    </location>
</feature>
<dbReference type="InterPro" id="IPR025421">
    <property type="entry name" value="DUF4148"/>
</dbReference>
<evidence type="ECO:0000256" key="2">
    <source>
        <dbReference type="SAM" id="SignalP"/>
    </source>
</evidence>
<evidence type="ECO:0008006" key="5">
    <source>
        <dbReference type="Google" id="ProtNLM"/>
    </source>
</evidence>
<dbReference type="Pfam" id="PF13663">
    <property type="entry name" value="DUF4148"/>
    <property type="match status" value="1"/>
</dbReference>
<organism evidence="3 4">
    <name type="scientific">Paraburkholderia fynbosensis</name>
    <dbReference type="NCBI Taxonomy" id="1200993"/>
    <lineage>
        <taxon>Bacteria</taxon>
        <taxon>Pseudomonadati</taxon>
        <taxon>Pseudomonadota</taxon>
        <taxon>Betaproteobacteria</taxon>
        <taxon>Burkholderiales</taxon>
        <taxon>Burkholderiaceae</taxon>
        <taxon>Paraburkholderia</taxon>
    </lineage>
</organism>
<evidence type="ECO:0000256" key="1">
    <source>
        <dbReference type="SAM" id="MobiDB-lite"/>
    </source>
</evidence>
<feature type="compositionally biased region" description="Polar residues" evidence="1">
    <location>
        <begin position="60"/>
        <end position="72"/>
    </location>
</feature>
<evidence type="ECO:0000313" key="3">
    <source>
        <dbReference type="EMBL" id="CAB3804285.1"/>
    </source>
</evidence>
<gene>
    <name evidence="3" type="ORF">LMG27177_05609</name>
</gene>
<feature type="region of interest" description="Disordered" evidence="1">
    <location>
        <begin position="60"/>
        <end position="96"/>
    </location>
</feature>
<dbReference type="AlphaFoldDB" id="A0A6J5GNQ7"/>
<name>A0A6J5GNQ7_9BURK</name>
<dbReference type="Proteomes" id="UP000494252">
    <property type="component" value="Unassembled WGS sequence"/>
</dbReference>
<sequence>MKSLILTLVAASSLIASATSFAGESAPLTRAEVRAELADARADGHVGVVDRYDHIGPSVVQSESASRESIANSEKEIDRSGFGGVRSHNESGTAVRHPAPFEQVFFGH</sequence>
<keyword evidence="2" id="KW-0732">Signal</keyword>
<dbReference type="EMBL" id="CADIKI010000020">
    <property type="protein sequence ID" value="CAB3804285.1"/>
    <property type="molecule type" value="Genomic_DNA"/>
</dbReference>
<keyword evidence="4" id="KW-1185">Reference proteome</keyword>
<feature type="signal peptide" evidence="2">
    <location>
        <begin position="1"/>
        <end position="22"/>
    </location>
</feature>
<protein>
    <recommendedName>
        <fullName evidence="5">DUF4148 domain-containing protein</fullName>
    </recommendedName>
</protein>
<reference evidence="3 4" key="1">
    <citation type="submission" date="2020-04" db="EMBL/GenBank/DDBJ databases">
        <authorList>
            <person name="De Canck E."/>
        </authorList>
    </citation>
    <scope>NUCLEOTIDE SEQUENCE [LARGE SCALE GENOMIC DNA]</scope>
    <source>
        <strain evidence="3 4">LMG 27177</strain>
    </source>
</reference>
<evidence type="ECO:0000313" key="4">
    <source>
        <dbReference type="Proteomes" id="UP000494252"/>
    </source>
</evidence>